<dbReference type="RefSeq" id="WP_378017720.1">
    <property type="nucleotide sequence ID" value="NZ_JBHSKT010000007.1"/>
</dbReference>
<dbReference type="InterPro" id="IPR030959">
    <property type="entry name" value="GWxTD_dom"/>
</dbReference>
<name>A0ABW0EEP3_9BACT</name>
<evidence type="ECO:0000313" key="3">
    <source>
        <dbReference type="EMBL" id="MFC5271354.1"/>
    </source>
</evidence>
<keyword evidence="1" id="KW-0732">Signal</keyword>
<dbReference type="EMBL" id="JBHSKT010000007">
    <property type="protein sequence ID" value="MFC5271354.1"/>
    <property type="molecule type" value="Genomic_DNA"/>
</dbReference>
<organism evidence="3 4">
    <name type="scientific">Adhaeribacter terreus</name>
    <dbReference type="NCBI Taxonomy" id="529703"/>
    <lineage>
        <taxon>Bacteria</taxon>
        <taxon>Pseudomonadati</taxon>
        <taxon>Bacteroidota</taxon>
        <taxon>Cytophagia</taxon>
        <taxon>Cytophagales</taxon>
        <taxon>Hymenobacteraceae</taxon>
        <taxon>Adhaeribacter</taxon>
    </lineage>
</organism>
<feature type="signal peptide" evidence="1">
    <location>
        <begin position="1"/>
        <end position="21"/>
    </location>
</feature>
<evidence type="ECO:0000259" key="2">
    <source>
        <dbReference type="Pfam" id="PF20094"/>
    </source>
</evidence>
<comment type="caution">
    <text evidence="3">The sequence shown here is derived from an EMBL/GenBank/DDBJ whole genome shotgun (WGS) entry which is preliminary data.</text>
</comment>
<dbReference type="NCBIfam" id="TIGR04514">
    <property type="entry name" value="GWxTD_dom"/>
    <property type="match status" value="1"/>
</dbReference>
<dbReference type="Proteomes" id="UP001596161">
    <property type="component" value="Unassembled WGS sequence"/>
</dbReference>
<evidence type="ECO:0000313" key="4">
    <source>
        <dbReference type="Proteomes" id="UP001596161"/>
    </source>
</evidence>
<evidence type="ECO:0000256" key="1">
    <source>
        <dbReference type="SAM" id="SignalP"/>
    </source>
</evidence>
<protein>
    <submittedName>
        <fullName evidence="3">GWxTD domain-containing protein</fullName>
    </submittedName>
</protein>
<proteinExistence type="predicted"/>
<dbReference type="PROSITE" id="PS51257">
    <property type="entry name" value="PROKAR_LIPOPROTEIN"/>
    <property type="match status" value="1"/>
</dbReference>
<sequence length="403" mass="46149">MKNLIQILAACILVFSFGCSKMPAPSRFNQGFEYQSKTAVQHDLRREGDSLHVYLKFTDAAFFSFPKNLQVSYAGFLNYEESDIILTDSVRKAGSRILKTEDGVTFNFKLPVAKLKFPMVLQLKLALRNDPQNALYHDIRLSASEGTKPYILADAATNQLLFRNYVRQNELFLIAQFGVAQPGELQRYESVFGAALPPMALQEKTVAPTLKKLQTLPFLDNVVALPETGLYGIEIGGKTVGGILVESTSFPDLVSAQDLIQPLIYLTTAEERNKLYAAQDPKAAVDKFWLDVTPNQNEARRLIRSYYERVTAANRFFTAHKAGWLTDRGMLYLIFGPPEEVKRYSNREEWIYAPNFNHNQARFIFLKKENTFTQNHYELVRSPYYEQVWYEMVEQWRKGTIAK</sequence>
<gene>
    <name evidence="3" type="ORF">ACFPIB_12080</name>
</gene>
<feature type="domain" description="GWxTD" evidence="2">
    <location>
        <begin position="240"/>
        <end position="398"/>
    </location>
</feature>
<accession>A0ABW0EEP3</accession>
<reference evidence="4" key="1">
    <citation type="journal article" date="2019" name="Int. J. Syst. Evol. Microbiol.">
        <title>The Global Catalogue of Microorganisms (GCM) 10K type strain sequencing project: providing services to taxonomists for standard genome sequencing and annotation.</title>
        <authorList>
            <consortium name="The Broad Institute Genomics Platform"/>
            <consortium name="The Broad Institute Genome Sequencing Center for Infectious Disease"/>
            <person name="Wu L."/>
            <person name="Ma J."/>
        </authorList>
    </citation>
    <scope>NUCLEOTIDE SEQUENCE [LARGE SCALE GENOMIC DNA]</scope>
    <source>
        <strain evidence="4">KACC 12602</strain>
    </source>
</reference>
<dbReference type="Pfam" id="PF20094">
    <property type="entry name" value="GWxTD_dom"/>
    <property type="match status" value="1"/>
</dbReference>
<keyword evidence="4" id="KW-1185">Reference proteome</keyword>
<feature type="chain" id="PRO_5046595970" evidence="1">
    <location>
        <begin position="22"/>
        <end position="403"/>
    </location>
</feature>